<dbReference type="AlphaFoldDB" id="A0A076FBP7"/>
<protein>
    <submittedName>
        <fullName evidence="7">Receiver domain protein</fullName>
    </submittedName>
</protein>
<dbReference type="KEGG" id="caj:CIG1485E_1295"/>
<organism evidence="7 8">
    <name type="scientific">Campylobacter iguaniorum</name>
    <dbReference type="NCBI Taxonomy" id="1244531"/>
    <lineage>
        <taxon>Bacteria</taxon>
        <taxon>Pseudomonadati</taxon>
        <taxon>Campylobacterota</taxon>
        <taxon>Epsilonproteobacteria</taxon>
        <taxon>Campylobacterales</taxon>
        <taxon>Campylobacteraceae</taxon>
        <taxon>Campylobacter</taxon>
    </lineage>
</organism>
<dbReference type="OrthoDB" id="7631574at2"/>
<evidence type="ECO:0000256" key="5">
    <source>
        <dbReference type="PROSITE-ProRule" id="PRU00169"/>
    </source>
</evidence>
<evidence type="ECO:0000256" key="3">
    <source>
        <dbReference type="ARBA" id="ARBA00022553"/>
    </source>
</evidence>
<dbReference type="STRING" id="1244531.CIG2463D_1428"/>
<accession>A0A076FBP7</accession>
<dbReference type="PANTHER" id="PTHR44591">
    <property type="entry name" value="STRESS RESPONSE REGULATOR PROTEIN 1"/>
    <property type="match status" value="1"/>
</dbReference>
<dbReference type="GO" id="GO:0097588">
    <property type="term" value="P:archaeal or bacterial-type flagellum-dependent cell motility"/>
    <property type="evidence" value="ECO:0007669"/>
    <property type="project" value="UniProtKB-KW"/>
</dbReference>
<dbReference type="GO" id="GO:0006935">
    <property type="term" value="P:chemotaxis"/>
    <property type="evidence" value="ECO:0007669"/>
    <property type="project" value="UniProtKB-KW"/>
</dbReference>
<dbReference type="Gene3D" id="3.40.50.2300">
    <property type="match status" value="1"/>
</dbReference>
<evidence type="ECO:0000313" key="7">
    <source>
        <dbReference type="EMBL" id="AII15128.1"/>
    </source>
</evidence>
<dbReference type="HOGENOM" id="CLU_000445_69_17_7"/>
<feature type="domain" description="Response regulatory" evidence="6">
    <location>
        <begin position="5"/>
        <end position="122"/>
    </location>
</feature>
<keyword evidence="2" id="KW-0145">Chemotaxis</keyword>
<dbReference type="SUPFAM" id="SSF52172">
    <property type="entry name" value="CheY-like"/>
    <property type="match status" value="1"/>
</dbReference>
<dbReference type="PROSITE" id="PS50110">
    <property type="entry name" value="RESPONSE_REGULATORY"/>
    <property type="match status" value="1"/>
</dbReference>
<dbReference type="Pfam" id="PF00072">
    <property type="entry name" value="Response_reg"/>
    <property type="match status" value="1"/>
</dbReference>
<evidence type="ECO:0000259" key="6">
    <source>
        <dbReference type="PROSITE" id="PS50110"/>
    </source>
</evidence>
<sequence>MKKINVLAIDDDEISLKLIKLILEKNSFVDTIITATNGLEALEILEKRFDIDLILLDLIMPVMNGYEFLANIQTRDYLSMIPIIVVSTDETAKQKVFEYGAYDFILKPIREKELSSAVQETLSLLA</sequence>
<dbReference type="GO" id="GO:0000160">
    <property type="term" value="P:phosphorelay signal transduction system"/>
    <property type="evidence" value="ECO:0007669"/>
    <property type="project" value="InterPro"/>
</dbReference>
<proteinExistence type="predicted"/>
<evidence type="ECO:0000256" key="1">
    <source>
        <dbReference type="ARBA" id="ARBA00001946"/>
    </source>
</evidence>
<dbReference type="EMBL" id="CP009043">
    <property type="protein sequence ID" value="AII15128.1"/>
    <property type="molecule type" value="Genomic_DNA"/>
</dbReference>
<dbReference type="PATRIC" id="fig|1244531.5.peg.1440"/>
<comment type="cofactor">
    <cofactor evidence="1">
        <name>Mg(2+)</name>
        <dbReference type="ChEBI" id="CHEBI:18420"/>
    </cofactor>
</comment>
<dbReference type="SMART" id="SM00448">
    <property type="entry name" value="REC"/>
    <property type="match status" value="1"/>
</dbReference>
<keyword evidence="3 5" id="KW-0597">Phosphoprotein</keyword>
<evidence type="ECO:0000256" key="2">
    <source>
        <dbReference type="ARBA" id="ARBA00022500"/>
    </source>
</evidence>
<dbReference type="PANTHER" id="PTHR44591:SF3">
    <property type="entry name" value="RESPONSE REGULATORY DOMAIN-CONTAINING PROTEIN"/>
    <property type="match status" value="1"/>
</dbReference>
<keyword evidence="4" id="KW-0283">Flagellar rotation</keyword>
<dbReference type="eggNOG" id="COG3706">
    <property type="taxonomic scope" value="Bacteria"/>
</dbReference>
<dbReference type="InterPro" id="IPR011006">
    <property type="entry name" value="CheY-like_superfamily"/>
</dbReference>
<dbReference type="Proteomes" id="UP000028486">
    <property type="component" value="Chromosome"/>
</dbReference>
<keyword evidence="8" id="KW-1185">Reference proteome</keyword>
<dbReference type="RefSeq" id="WP_038454772.1">
    <property type="nucleotide sequence ID" value="NZ_CP009043.1"/>
</dbReference>
<dbReference type="InterPro" id="IPR050595">
    <property type="entry name" value="Bact_response_regulator"/>
</dbReference>
<evidence type="ECO:0000256" key="4">
    <source>
        <dbReference type="ARBA" id="ARBA00022779"/>
    </source>
</evidence>
<feature type="modified residue" description="4-aspartylphosphate" evidence="5">
    <location>
        <position position="57"/>
    </location>
</feature>
<dbReference type="InterPro" id="IPR001789">
    <property type="entry name" value="Sig_transdc_resp-reg_receiver"/>
</dbReference>
<reference evidence="8" key="1">
    <citation type="journal article" date="2014" name="Genome Announc.">
        <title>Complete Genome Sequence of Campylobacter iguaniorum Strain 1485ET, Isolated from a Bearded Dragon (Pogona vitticeps).</title>
        <authorList>
            <person name="Gilbert M.J."/>
            <person name="Miller W.G."/>
            <person name="Yee E."/>
            <person name="Kik M."/>
            <person name="Wagenaar J.A."/>
            <person name="Duim B."/>
        </authorList>
    </citation>
    <scope>NUCLEOTIDE SEQUENCE [LARGE SCALE GENOMIC DNA]</scope>
    <source>
        <strain evidence="8">1485E</strain>
    </source>
</reference>
<gene>
    <name evidence="7" type="ORF">CIG1485E_1295</name>
</gene>
<name>A0A076FBP7_9BACT</name>
<evidence type="ECO:0000313" key="8">
    <source>
        <dbReference type="Proteomes" id="UP000028486"/>
    </source>
</evidence>